<dbReference type="SUPFAM" id="SSF144083">
    <property type="entry name" value="Magnesium transport protein CorA, transmembrane region"/>
    <property type="match status" value="1"/>
</dbReference>
<keyword evidence="3" id="KW-0813">Transport</keyword>
<dbReference type="Gene3D" id="1.20.58.340">
    <property type="entry name" value="Magnesium transport protein CorA, transmembrane region"/>
    <property type="match status" value="2"/>
</dbReference>
<dbReference type="InterPro" id="IPR045861">
    <property type="entry name" value="CorA_cytoplasmic_dom"/>
</dbReference>
<dbReference type="CDD" id="cd12822">
    <property type="entry name" value="TmCorA-like"/>
    <property type="match status" value="1"/>
</dbReference>
<keyword evidence="5 8" id="KW-0812">Transmembrane</keyword>
<evidence type="ECO:0000256" key="1">
    <source>
        <dbReference type="ARBA" id="ARBA00004651"/>
    </source>
</evidence>
<evidence type="ECO:0000256" key="2">
    <source>
        <dbReference type="ARBA" id="ARBA00009765"/>
    </source>
</evidence>
<feature type="transmembrane region" description="Helical" evidence="8">
    <location>
        <begin position="287"/>
        <end position="308"/>
    </location>
</feature>
<dbReference type="GO" id="GO:0050897">
    <property type="term" value="F:cobalt ion binding"/>
    <property type="evidence" value="ECO:0007669"/>
    <property type="project" value="TreeGrafter"/>
</dbReference>
<evidence type="ECO:0000313" key="10">
    <source>
        <dbReference type="Proteomes" id="UP000176253"/>
    </source>
</evidence>
<keyword evidence="6 8" id="KW-1133">Transmembrane helix</keyword>
<feature type="transmembrane region" description="Helical" evidence="8">
    <location>
        <begin position="320"/>
        <end position="339"/>
    </location>
</feature>
<dbReference type="EMBL" id="MFJM01000070">
    <property type="protein sequence ID" value="OGG15848.1"/>
    <property type="molecule type" value="Genomic_DNA"/>
</dbReference>
<dbReference type="PANTHER" id="PTHR46494:SF1">
    <property type="entry name" value="CORA FAMILY METAL ION TRANSPORTER (EUROFUNG)"/>
    <property type="match status" value="1"/>
</dbReference>
<evidence type="ECO:0000256" key="7">
    <source>
        <dbReference type="ARBA" id="ARBA00023136"/>
    </source>
</evidence>
<dbReference type="AlphaFoldDB" id="A0A1F5ZTN8"/>
<comment type="similarity">
    <text evidence="2">Belongs to the CorA metal ion transporter (MIT) (TC 1.A.35) family.</text>
</comment>
<name>A0A1F5ZTN8_9BACT</name>
<dbReference type="InterPro" id="IPR045863">
    <property type="entry name" value="CorA_TM1_TM2"/>
</dbReference>
<dbReference type="SUPFAM" id="SSF143865">
    <property type="entry name" value="CorA soluble domain-like"/>
    <property type="match status" value="1"/>
</dbReference>
<evidence type="ECO:0000256" key="5">
    <source>
        <dbReference type="ARBA" id="ARBA00022692"/>
    </source>
</evidence>
<dbReference type="PANTHER" id="PTHR46494">
    <property type="entry name" value="CORA FAMILY METAL ION TRANSPORTER (EUROFUNG)"/>
    <property type="match status" value="1"/>
</dbReference>
<gene>
    <name evidence="9" type="ORF">A3D78_02985</name>
</gene>
<proteinExistence type="inferred from homology"/>
<dbReference type="Gene3D" id="3.30.460.20">
    <property type="entry name" value="CorA soluble domain-like"/>
    <property type="match status" value="1"/>
</dbReference>
<dbReference type="Proteomes" id="UP000176253">
    <property type="component" value="Unassembled WGS sequence"/>
</dbReference>
<evidence type="ECO:0000313" key="9">
    <source>
        <dbReference type="EMBL" id="OGG15848.1"/>
    </source>
</evidence>
<protein>
    <recommendedName>
        <fullName evidence="11">Magnesium transport protein CorA</fullName>
    </recommendedName>
</protein>
<dbReference type="Pfam" id="PF01544">
    <property type="entry name" value="CorA"/>
    <property type="match status" value="1"/>
</dbReference>
<dbReference type="GO" id="GO:0015087">
    <property type="term" value="F:cobalt ion transmembrane transporter activity"/>
    <property type="evidence" value="ECO:0007669"/>
    <property type="project" value="TreeGrafter"/>
</dbReference>
<comment type="subcellular location">
    <subcellularLocation>
        <location evidence="1">Cell membrane</location>
        <topology evidence="1">Multi-pass membrane protein</topology>
    </subcellularLocation>
</comment>
<evidence type="ECO:0008006" key="11">
    <source>
        <dbReference type="Google" id="ProtNLM"/>
    </source>
</evidence>
<evidence type="ECO:0000256" key="6">
    <source>
        <dbReference type="ARBA" id="ARBA00022989"/>
    </source>
</evidence>
<dbReference type="GO" id="GO:0015095">
    <property type="term" value="F:magnesium ion transmembrane transporter activity"/>
    <property type="evidence" value="ECO:0007669"/>
    <property type="project" value="TreeGrafter"/>
</dbReference>
<keyword evidence="7 8" id="KW-0472">Membrane</keyword>
<evidence type="ECO:0000256" key="3">
    <source>
        <dbReference type="ARBA" id="ARBA00022448"/>
    </source>
</evidence>
<dbReference type="GO" id="GO:0000287">
    <property type="term" value="F:magnesium ion binding"/>
    <property type="evidence" value="ECO:0007669"/>
    <property type="project" value="TreeGrafter"/>
</dbReference>
<dbReference type="InterPro" id="IPR002523">
    <property type="entry name" value="MgTranspt_CorA/ZnTranspt_ZntB"/>
</dbReference>
<organism evidence="9 10">
    <name type="scientific">Candidatus Gottesmanbacteria bacterium RIFCSPHIGHO2_02_FULL_39_14</name>
    <dbReference type="NCBI Taxonomy" id="1798383"/>
    <lineage>
        <taxon>Bacteria</taxon>
        <taxon>Candidatus Gottesmaniibacteriota</taxon>
    </lineage>
</organism>
<dbReference type="GO" id="GO:0005886">
    <property type="term" value="C:plasma membrane"/>
    <property type="evidence" value="ECO:0007669"/>
    <property type="project" value="UniProtKB-SubCell"/>
</dbReference>
<keyword evidence="4" id="KW-1003">Cell membrane</keyword>
<reference evidence="9 10" key="1">
    <citation type="journal article" date="2016" name="Nat. Commun.">
        <title>Thousands of microbial genomes shed light on interconnected biogeochemical processes in an aquifer system.</title>
        <authorList>
            <person name="Anantharaman K."/>
            <person name="Brown C.T."/>
            <person name="Hug L.A."/>
            <person name="Sharon I."/>
            <person name="Castelle C.J."/>
            <person name="Probst A.J."/>
            <person name="Thomas B.C."/>
            <person name="Singh A."/>
            <person name="Wilkins M.J."/>
            <person name="Karaoz U."/>
            <person name="Brodie E.L."/>
            <person name="Williams K.H."/>
            <person name="Hubbard S.S."/>
            <person name="Banfield J.F."/>
        </authorList>
    </citation>
    <scope>NUCLEOTIDE SEQUENCE [LARGE SCALE GENOMIC DNA]</scope>
</reference>
<accession>A0A1F5ZTN8</accession>
<comment type="caution">
    <text evidence="9">The sequence shown here is derived from an EMBL/GenBank/DDBJ whole genome shotgun (WGS) entry which is preliminary data.</text>
</comment>
<evidence type="ECO:0000256" key="8">
    <source>
        <dbReference type="SAM" id="Phobius"/>
    </source>
</evidence>
<sequence length="345" mass="40146">MIKSRQILKVLTNPVLPVTKGMEFIGNLRKKANGNEVKNAPPIQKIRYNETNLIILRNPDVENIRSLKRIFHIHPVHLDDIVSTIQRPKIDEESEYIFFVFHFPQFDPQSNKLNSIEVDFFLTASDVIAVIDPNFQAMEEVIEKISKNNKVKEKYFGGGSGLLLYYLIDNLVDSIFPLLDMFEKNLETIDHDVFTSNPKNVTEQLSFLRRNVIFFQSLIKPELNSFTRIEESRHPFINRELKTYFSNITDHLKKIWDYLEDIIELSNNLSQTLEGYLTFRTNETIKILTMFSVVLLPLTLLSGIYGMNLSYLPLAGHPNALFYITLSMIGVVLTMLLFFKYKKWL</sequence>
<evidence type="ECO:0000256" key="4">
    <source>
        <dbReference type="ARBA" id="ARBA00022475"/>
    </source>
</evidence>
<dbReference type="STRING" id="1798383.A3D78_02985"/>